<feature type="transmembrane region" description="Helical" evidence="1">
    <location>
        <begin position="118"/>
        <end position="140"/>
    </location>
</feature>
<gene>
    <name evidence="2" type="ORF">ACFYKT_13790</name>
</gene>
<dbReference type="Proteomes" id="UP001601058">
    <property type="component" value="Unassembled WGS sequence"/>
</dbReference>
<dbReference type="EMBL" id="JBIACJ010000007">
    <property type="protein sequence ID" value="MFE8697410.1"/>
    <property type="molecule type" value="Genomic_DNA"/>
</dbReference>
<keyword evidence="3" id="KW-1185">Reference proteome</keyword>
<dbReference type="RefSeq" id="WP_389220547.1">
    <property type="nucleotide sequence ID" value="NZ_JBIACJ010000007.1"/>
</dbReference>
<evidence type="ECO:0000256" key="1">
    <source>
        <dbReference type="SAM" id="Phobius"/>
    </source>
</evidence>
<dbReference type="InterPro" id="IPR021354">
    <property type="entry name" value="DUF2975"/>
</dbReference>
<evidence type="ECO:0000313" key="3">
    <source>
        <dbReference type="Proteomes" id="UP001601058"/>
    </source>
</evidence>
<proteinExistence type="predicted"/>
<keyword evidence="1" id="KW-0472">Membrane</keyword>
<keyword evidence="1" id="KW-0812">Transmembrane</keyword>
<organism evidence="2 3">
    <name type="scientific">Cytobacillus mangrovibacter</name>
    <dbReference type="NCBI Taxonomy" id="3299024"/>
    <lineage>
        <taxon>Bacteria</taxon>
        <taxon>Bacillati</taxon>
        <taxon>Bacillota</taxon>
        <taxon>Bacilli</taxon>
        <taxon>Bacillales</taxon>
        <taxon>Bacillaceae</taxon>
        <taxon>Cytobacillus</taxon>
    </lineage>
</organism>
<evidence type="ECO:0000313" key="2">
    <source>
        <dbReference type="EMBL" id="MFE8697410.1"/>
    </source>
</evidence>
<accession>A0ABW6K368</accession>
<feature type="transmembrane region" description="Helical" evidence="1">
    <location>
        <begin position="48"/>
        <end position="68"/>
    </location>
</feature>
<feature type="transmembrane region" description="Helical" evidence="1">
    <location>
        <begin position="94"/>
        <end position="112"/>
    </location>
</feature>
<feature type="transmembrane region" description="Helical" evidence="1">
    <location>
        <begin position="7"/>
        <end position="28"/>
    </location>
</feature>
<dbReference type="Pfam" id="PF11188">
    <property type="entry name" value="DUF2975"/>
    <property type="match status" value="1"/>
</dbReference>
<keyword evidence="1" id="KW-1133">Transmembrane helix</keyword>
<name>A0ABW6K368_9BACI</name>
<reference evidence="2 3" key="1">
    <citation type="submission" date="2024-08" db="EMBL/GenBank/DDBJ databases">
        <title>Two novel Cytobacillus novel species.</title>
        <authorList>
            <person name="Liu G."/>
        </authorList>
    </citation>
    <scope>NUCLEOTIDE SEQUENCE [LARGE SCALE GENOMIC DNA]</scope>
    <source>
        <strain evidence="2 3">FJAT-53684</strain>
    </source>
</reference>
<protein>
    <submittedName>
        <fullName evidence="2">DUF2975 domain-containing protein</fullName>
    </submittedName>
</protein>
<sequence length="144" mass="16101">MKRGTTIFLKLAVFIIGLIILLLCIFWLPQMAGSAAELNPEFAYLKYPILIGLYFTVIPFYFALYQSLKLVSYIESRNTFSELATLSLKHIKRCALIIIFTYIIGIIFLLSQSALHPGIALIGVGIICAAFVVSRLAGFLQETF</sequence>
<comment type="caution">
    <text evidence="2">The sequence shown here is derived from an EMBL/GenBank/DDBJ whole genome shotgun (WGS) entry which is preliminary data.</text>
</comment>